<evidence type="ECO:0000256" key="4">
    <source>
        <dbReference type="SAM" id="MobiDB-lite"/>
    </source>
</evidence>
<evidence type="ECO:0000313" key="5">
    <source>
        <dbReference type="EMBL" id="HHJ53385.1"/>
    </source>
</evidence>
<dbReference type="NCBIfam" id="TIGR00621">
    <property type="entry name" value="ssb"/>
    <property type="match status" value="1"/>
</dbReference>
<comment type="caution">
    <text evidence="5">The sequence shown here is derived from an EMBL/GenBank/DDBJ whole genome shotgun (WGS) entry which is preliminary data.</text>
</comment>
<dbReference type="InterPro" id="IPR012340">
    <property type="entry name" value="NA-bd_OB-fold"/>
</dbReference>
<feature type="non-terminal residue" evidence="5">
    <location>
        <position position="1"/>
    </location>
</feature>
<dbReference type="PANTHER" id="PTHR10302">
    <property type="entry name" value="SINGLE-STRANDED DNA-BINDING PROTEIN"/>
    <property type="match status" value="1"/>
</dbReference>
<feature type="compositionally biased region" description="Acidic residues" evidence="4">
    <location>
        <begin position="119"/>
        <end position="134"/>
    </location>
</feature>
<dbReference type="Pfam" id="PF00436">
    <property type="entry name" value="SSB"/>
    <property type="match status" value="1"/>
</dbReference>
<dbReference type="SUPFAM" id="SSF50249">
    <property type="entry name" value="Nucleic acid-binding proteins"/>
    <property type="match status" value="1"/>
</dbReference>
<name>A0A7V5UFI7_CALAY</name>
<dbReference type="InterPro" id="IPR011344">
    <property type="entry name" value="ssDNA-bd"/>
</dbReference>
<accession>A0A7V5UFI7</accession>
<dbReference type="CDD" id="cd04496">
    <property type="entry name" value="SSB_OBF"/>
    <property type="match status" value="1"/>
</dbReference>
<dbReference type="PROSITE" id="PS50935">
    <property type="entry name" value="SSB"/>
    <property type="match status" value="1"/>
</dbReference>
<protein>
    <recommendedName>
        <fullName evidence="3">Single-stranded DNA-binding protein</fullName>
    </recommendedName>
</protein>
<dbReference type="GO" id="GO:0009295">
    <property type="term" value="C:nucleoid"/>
    <property type="evidence" value="ECO:0007669"/>
    <property type="project" value="TreeGrafter"/>
</dbReference>
<keyword evidence="1 2" id="KW-0238">DNA-binding</keyword>
<dbReference type="Proteomes" id="UP000886124">
    <property type="component" value="Unassembled WGS sequence"/>
</dbReference>
<feature type="compositionally biased region" description="Acidic residues" evidence="4">
    <location>
        <begin position="101"/>
        <end position="110"/>
    </location>
</feature>
<evidence type="ECO:0000256" key="3">
    <source>
        <dbReference type="RuleBase" id="RU000524"/>
    </source>
</evidence>
<evidence type="ECO:0000256" key="1">
    <source>
        <dbReference type="ARBA" id="ARBA00023125"/>
    </source>
</evidence>
<evidence type="ECO:0000256" key="2">
    <source>
        <dbReference type="PROSITE-ProRule" id="PRU00252"/>
    </source>
</evidence>
<sequence length="134" mass="14947">GRDPDLRYSPSGTAVASFSVATNHNVKNSEGQWETKTEWHNITCFGRTAEFAGEYLKKGRQVYVEGSLRTRSWEDQNGQKHYRTEILANDVQLLGSRAESEAAETTEAAEEPVTPPAEPESDTEETVEPDDLPF</sequence>
<dbReference type="Gene3D" id="2.40.50.140">
    <property type="entry name" value="Nucleic acid-binding proteins"/>
    <property type="match status" value="1"/>
</dbReference>
<dbReference type="GO" id="GO:0006260">
    <property type="term" value="P:DNA replication"/>
    <property type="evidence" value="ECO:0007669"/>
    <property type="project" value="InterPro"/>
</dbReference>
<organism evidence="5">
    <name type="scientific">Caldithrix abyssi</name>
    <dbReference type="NCBI Taxonomy" id="187145"/>
    <lineage>
        <taxon>Bacteria</taxon>
        <taxon>Pseudomonadati</taxon>
        <taxon>Calditrichota</taxon>
        <taxon>Calditrichia</taxon>
        <taxon>Calditrichales</taxon>
        <taxon>Calditrichaceae</taxon>
        <taxon>Caldithrix</taxon>
    </lineage>
</organism>
<dbReference type="PANTHER" id="PTHR10302:SF27">
    <property type="entry name" value="SINGLE-STRANDED DNA-BINDING PROTEIN"/>
    <property type="match status" value="1"/>
</dbReference>
<dbReference type="AlphaFoldDB" id="A0A7V5UFI7"/>
<reference evidence="5" key="1">
    <citation type="journal article" date="2020" name="mSystems">
        <title>Genome- and Community-Level Interaction Insights into Carbon Utilization and Element Cycling Functions of Hydrothermarchaeota in Hydrothermal Sediment.</title>
        <authorList>
            <person name="Zhou Z."/>
            <person name="Liu Y."/>
            <person name="Xu W."/>
            <person name="Pan J."/>
            <person name="Luo Z.H."/>
            <person name="Li M."/>
        </authorList>
    </citation>
    <scope>NUCLEOTIDE SEQUENCE [LARGE SCALE GENOMIC DNA]</scope>
    <source>
        <strain evidence="5">HyVt-527</strain>
    </source>
</reference>
<dbReference type="EMBL" id="DROD01000594">
    <property type="protein sequence ID" value="HHJ53385.1"/>
    <property type="molecule type" value="Genomic_DNA"/>
</dbReference>
<dbReference type="PIRSF" id="PIRSF002070">
    <property type="entry name" value="SSB"/>
    <property type="match status" value="1"/>
</dbReference>
<feature type="region of interest" description="Disordered" evidence="4">
    <location>
        <begin position="96"/>
        <end position="134"/>
    </location>
</feature>
<proteinExistence type="inferred from homology"/>
<dbReference type="GO" id="GO:0003697">
    <property type="term" value="F:single-stranded DNA binding"/>
    <property type="evidence" value="ECO:0007669"/>
    <property type="project" value="InterPro"/>
</dbReference>
<gene>
    <name evidence="5" type="ORF">ENJ89_09345</name>
</gene>
<dbReference type="HAMAP" id="MF_00984">
    <property type="entry name" value="SSB"/>
    <property type="match status" value="1"/>
</dbReference>
<dbReference type="InterPro" id="IPR000424">
    <property type="entry name" value="Primosome_PriB/ssb"/>
</dbReference>